<dbReference type="Proteomes" id="UP000681341">
    <property type="component" value="Unassembled WGS sequence"/>
</dbReference>
<dbReference type="InterPro" id="IPR010982">
    <property type="entry name" value="Lambda_DNA-bd_dom_sf"/>
</dbReference>
<feature type="domain" description="HTH cro/C1-type" evidence="2">
    <location>
        <begin position="22"/>
        <end position="75"/>
    </location>
</feature>
<dbReference type="RefSeq" id="WP_208495554.1">
    <property type="nucleotide sequence ID" value="NZ_JAGFNP010000003.1"/>
</dbReference>
<protein>
    <submittedName>
        <fullName evidence="3">Helix-turn-helix domain-containing protein</fullName>
    </submittedName>
</protein>
<evidence type="ECO:0000313" key="3">
    <source>
        <dbReference type="EMBL" id="MBO3732776.1"/>
    </source>
</evidence>
<keyword evidence="4" id="KW-1185">Reference proteome</keyword>
<evidence type="ECO:0000313" key="4">
    <source>
        <dbReference type="Proteomes" id="UP000681341"/>
    </source>
</evidence>
<comment type="caution">
    <text evidence="3">The sequence shown here is derived from an EMBL/GenBank/DDBJ whole genome shotgun (WGS) entry which is preliminary data.</text>
</comment>
<feature type="region of interest" description="Disordered" evidence="1">
    <location>
        <begin position="86"/>
        <end position="125"/>
    </location>
</feature>
<reference evidence="3 4" key="1">
    <citation type="submission" date="2021-03" db="EMBL/GenBank/DDBJ databases">
        <title>Glycomyces sp. nov., a novel actinomycete isolated from soil.</title>
        <authorList>
            <person name="Yang X."/>
            <person name="Xu X."/>
        </authorList>
    </citation>
    <scope>NUCLEOTIDE SEQUENCE [LARGE SCALE GENOMIC DNA]</scope>
    <source>
        <strain evidence="3 4">NEAU-S30</strain>
    </source>
</reference>
<dbReference type="Gene3D" id="1.10.260.40">
    <property type="entry name" value="lambda repressor-like DNA-binding domains"/>
    <property type="match status" value="1"/>
</dbReference>
<name>A0ABS3U2R7_9ACTN</name>
<dbReference type="EMBL" id="JAGFNP010000003">
    <property type="protein sequence ID" value="MBO3732776.1"/>
    <property type="molecule type" value="Genomic_DNA"/>
</dbReference>
<accession>A0ABS3U2R7</accession>
<evidence type="ECO:0000256" key="1">
    <source>
        <dbReference type="SAM" id="MobiDB-lite"/>
    </source>
</evidence>
<evidence type="ECO:0000259" key="2">
    <source>
        <dbReference type="PROSITE" id="PS50943"/>
    </source>
</evidence>
<proteinExistence type="predicted"/>
<dbReference type="SMART" id="SM00530">
    <property type="entry name" value="HTH_XRE"/>
    <property type="match status" value="1"/>
</dbReference>
<sequence length="477" mass="51722">MPRPLKPLDPAKGPADWFGAELRHHRQSKGLSQSELGERVFVSGSEIGKIETAARRCPLDLARRLDQALDTGGVLERSWPLIAAESDKSVRESDSSRRSGLNVDDHPLVGEMLESQSSTGPGDSLDRRSFLATSAGLVVGAALADSTVASKSLLPTDLMTQIDQIAAACVQMANQRNIGRADLARLGAVHDLYQSIDYQYGGGLVYERLNAIADASAAMLDGSCPDRLRPTLINTVAKLRLLAGWTAFDMCDHASGQRHFAAAERLAIRAENTSLTAYVHYCQARQLQHLRHNRDAVDVLRLAQQRLDRHSTPGTKAVLEATIAPSLAALGDRTGADAALTKATDAFERMIPGDEPSWISWIDQAELAAQFGRVYRDFARQDRAFAEQAATWTRRAVDGFDEGMQRSSVLNQVGLCSAWFLAGEADAALEIGAGLLGNADRVHSARIRERIVNLGRDAQACAGRSDVDDFINEITSI</sequence>
<gene>
    <name evidence="3" type="ORF">J5V16_08065</name>
</gene>
<dbReference type="InterPro" id="IPR001387">
    <property type="entry name" value="Cro/C1-type_HTH"/>
</dbReference>
<dbReference type="Pfam" id="PF13560">
    <property type="entry name" value="HTH_31"/>
    <property type="match status" value="1"/>
</dbReference>
<dbReference type="PROSITE" id="PS50943">
    <property type="entry name" value="HTH_CROC1"/>
    <property type="match status" value="1"/>
</dbReference>
<organism evidence="3 4">
    <name type="scientific">Glycomyces niveus</name>
    <dbReference type="NCBI Taxonomy" id="2820287"/>
    <lineage>
        <taxon>Bacteria</taxon>
        <taxon>Bacillati</taxon>
        <taxon>Actinomycetota</taxon>
        <taxon>Actinomycetes</taxon>
        <taxon>Glycomycetales</taxon>
        <taxon>Glycomycetaceae</taxon>
        <taxon>Glycomyces</taxon>
    </lineage>
</organism>
<dbReference type="SUPFAM" id="SSF47413">
    <property type="entry name" value="lambda repressor-like DNA-binding domains"/>
    <property type="match status" value="1"/>
</dbReference>
<feature type="compositionally biased region" description="Basic and acidic residues" evidence="1">
    <location>
        <begin position="86"/>
        <end position="108"/>
    </location>
</feature>
<dbReference type="CDD" id="cd00093">
    <property type="entry name" value="HTH_XRE"/>
    <property type="match status" value="1"/>
</dbReference>